<evidence type="ECO:0008006" key="5">
    <source>
        <dbReference type="Google" id="ProtNLM"/>
    </source>
</evidence>
<organism evidence="3 4">
    <name type="scientific">Allokutzneria multivorans</name>
    <dbReference type="NCBI Taxonomy" id="1142134"/>
    <lineage>
        <taxon>Bacteria</taxon>
        <taxon>Bacillati</taxon>
        <taxon>Actinomycetota</taxon>
        <taxon>Actinomycetes</taxon>
        <taxon>Pseudonocardiales</taxon>
        <taxon>Pseudonocardiaceae</taxon>
        <taxon>Allokutzneria</taxon>
    </lineage>
</organism>
<dbReference type="EMBL" id="BAABAL010000019">
    <property type="protein sequence ID" value="GAA4025045.1"/>
    <property type="molecule type" value="Genomic_DNA"/>
</dbReference>
<keyword evidence="2" id="KW-1133">Transmembrane helix</keyword>
<reference evidence="4" key="1">
    <citation type="journal article" date="2019" name="Int. J. Syst. Evol. Microbiol.">
        <title>The Global Catalogue of Microorganisms (GCM) 10K type strain sequencing project: providing services to taxonomists for standard genome sequencing and annotation.</title>
        <authorList>
            <consortium name="The Broad Institute Genomics Platform"/>
            <consortium name="The Broad Institute Genome Sequencing Center for Infectious Disease"/>
            <person name="Wu L."/>
            <person name="Ma J."/>
        </authorList>
    </citation>
    <scope>NUCLEOTIDE SEQUENCE [LARGE SCALE GENOMIC DNA]</scope>
    <source>
        <strain evidence="4">JCM 17342</strain>
    </source>
</reference>
<proteinExistence type="predicted"/>
<feature type="transmembrane region" description="Helical" evidence="2">
    <location>
        <begin position="183"/>
        <end position="201"/>
    </location>
</feature>
<keyword evidence="4" id="KW-1185">Reference proteome</keyword>
<feature type="transmembrane region" description="Helical" evidence="2">
    <location>
        <begin position="20"/>
        <end position="40"/>
    </location>
</feature>
<name>A0ABP7TEJ1_9PSEU</name>
<evidence type="ECO:0000313" key="4">
    <source>
        <dbReference type="Proteomes" id="UP001501747"/>
    </source>
</evidence>
<comment type="caution">
    <text evidence="3">The sequence shown here is derived from an EMBL/GenBank/DDBJ whole genome shotgun (WGS) entry which is preliminary data.</text>
</comment>
<evidence type="ECO:0000313" key="3">
    <source>
        <dbReference type="EMBL" id="GAA4025045.1"/>
    </source>
</evidence>
<feature type="compositionally biased region" description="Gly residues" evidence="1">
    <location>
        <begin position="296"/>
        <end position="310"/>
    </location>
</feature>
<feature type="compositionally biased region" description="Low complexity" evidence="1">
    <location>
        <begin position="280"/>
        <end position="295"/>
    </location>
</feature>
<dbReference type="Proteomes" id="UP001501747">
    <property type="component" value="Unassembled WGS sequence"/>
</dbReference>
<feature type="region of interest" description="Disordered" evidence="1">
    <location>
        <begin position="280"/>
        <end position="310"/>
    </location>
</feature>
<evidence type="ECO:0000256" key="2">
    <source>
        <dbReference type="SAM" id="Phobius"/>
    </source>
</evidence>
<gene>
    <name evidence="3" type="ORF">GCM10022247_56920</name>
</gene>
<dbReference type="NCBIfam" id="TIGR04222">
    <property type="entry name" value="near_uncomplex"/>
    <property type="match status" value="1"/>
</dbReference>
<dbReference type="InterPro" id="IPR026467">
    <property type="entry name" value="Ser/Gly_Cys_C_dom"/>
</dbReference>
<evidence type="ECO:0000256" key="1">
    <source>
        <dbReference type="SAM" id="MobiDB-lite"/>
    </source>
</evidence>
<sequence>MLDRSRRRELLRLHRRWRGVLMDAMLWSTVLVGSLGWAFLTRFLIQIRSTSQYAQRVLTPTDLAYLAGGPRRVVEVCVVRLHEVNALRLPRTTGQFKSISGSLWADPVEELVLDRSKSAISLRGLSNWIYRSDKVKAVRDRLVEEGLANGPAQSARARRAVYPAIVVHLLAFVMLFLGETDLIFLPFFGLAMSMILLSWKLPLRTSAGKRALHSSPAVEPLTVNAVIYGGIGAHPVVETRRAIRKGSVPSTESGAGLVSSTCAVAGGYSCGSSCGSSSSSSCGSSSSSCGSSSSSCGGGGGGCGGGGGGS</sequence>
<keyword evidence="2" id="KW-0472">Membrane</keyword>
<protein>
    <recommendedName>
        <fullName evidence="5">TIGR04222 domain-containing membrane protein</fullName>
    </recommendedName>
</protein>
<keyword evidence="2" id="KW-0812">Transmembrane</keyword>
<feature type="transmembrane region" description="Helical" evidence="2">
    <location>
        <begin position="160"/>
        <end position="177"/>
    </location>
</feature>
<accession>A0ABP7TEJ1</accession>